<dbReference type="EMBL" id="JABWPM010000025">
    <property type="protein sequence ID" value="NUY98369.1"/>
    <property type="molecule type" value="Genomic_DNA"/>
</dbReference>
<comment type="caution">
    <text evidence="1">The sequence shown here is derived from an EMBL/GenBank/DDBJ whole genome shotgun (WGS) entry which is preliminary data.</text>
</comment>
<evidence type="ECO:0000313" key="2">
    <source>
        <dbReference type="Proteomes" id="UP000566985"/>
    </source>
</evidence>
<proteinExistence type="predicted"/>
<accession>A0A7Y6TTJ6</accession>
<name>A0A7Y6TTJ6_9GAMM</name>
<organism evidence="1 2">
    <name type="scientific">Pantoea brenneri</name>
    <dbReference type="NCBI Taxonomy" id="472694"/>
    <lineage>
        <taxon>Bacteria</taxon>
        <taxon>Pseudomonadati</taxon>
        <taxon>Pseudomonadota</taxon>
        <taxon>Gammaproteobacteria</taxon>
        <taxon>Enterobacterales</taxon>
        <taxon>Erwiniaceae</taxon>
        <taxon>Pantoea</taxon>
    </lineage>
</organism>
<evidence type="ECO:0000313" key="1">
    <source>
        <dbReference type="EMBL" id="NUY98369.1"/>
    </source>
</evidence>
<dbReference type="Proteomes" id="UP000566985">
    <property type="component" value="Unassembled WGS sequence"/>
</dbReference>
<dbReference type="GeneID" id="57347008"/>
<dbReference type="AlphaFoldDB" id="A0A7Y6TTJ6"/>
<dbReference type="Pfam" id="PF24219">
    <property type="entry name" value="DUF7438"/>
    <property type="match status" value="1"/>
</dbReference>
<dbReference type="InterPro" id="IPR055861">
    <property type="entry name" value="DUF7438"/>
</dbReference>
<protein>
    <submittedName>
        <fullName evidence="1">Uncharacterized protein</fullName>
    </submittedName>
</protein>
<gene>
    <name evidence="1" type="ORF">HU668_18090</name>
</gene>
<sequence length="63" mass="7114">MPLTKAQVAALWRRITRYRDAMIDDSFRGAQNPDDWDAIEGEAIIAKKELDAYIARLAQPPLG</sequence>
<dbReference type="RefSeq" id="WP_069729451.1">
    <property type="nucleotide sequence ID" value="NZ_JABWPE010000025.1"/>
</dbReference>
<reference evidence="1 2" key="1">
    <citation type="submission" date="2020-05" db="EMBL/GenBank/DDBJ databases">
        <title>Whole Genome Sequences of Enterobacteriales Associated with the International Space Station.</title>
        <authorList>
            <person name="Bharadwaj A."/>
            <person name="Daudu R."/>
            <person name="Singh N."/>
            <person name="Wood J."/>
            <person name="Debieu M."/>
            <person name="Mason C."/>
            <person name="Wang C."/>
            <person name="Venkateswaran K."/>
        </authorList>
    </citation>
    <scope>NUCLEOTIDE SEQUENCE [LARGE SCALE GENOMIC DNA]</scope>
    <source>
        <strain evidence="1 2">IF5SW-B1</strain>
    </source>
</reference>